<feature type="compositionally biased region" description="Low complexity" evidence="1">
    <location>
        <begin position="11"/>
        <end position="20"/>
    </location>
</feature>
<evidence type="ECO:0000313" key="3">
    <source>
        <dbReference type="EMBL" id="MBB3118871.1"/>
    </source>
</evidence>
<evidence type="ECO:0000256" key="1">
    <source>
        <dbReference type="SAM" id="MobiDB-lite"/>
    </source>
</evidence>
<dbReference type="EMBL" id="JACHXD010000004">
    <property type="protein sequence ID" value="MBB3118871.1"/>
    <property type="molecule type" value="Genomic_DNA"/>
</dbReference>
<dbReference type="Proteomes" id="UP000541535">
    <property type="component" value="Unassembled WGS sequence"/>
</dbReference>
<evidence type="ECO:0000259" key="2">
    <source>
        <dbReference type="Pfam" id="PF13946"/>
    </source>
</evidence>
<dbReference type="InterPro" id="IPR025282">
    <property type="entry name" value="DUF4214"/>
</dbReference>
<dbReference type="PROSITE" id="PS00330">
    <property type="entry name" value="HEMOLYSIN_CALCIUM"/>
    <property type="match status" value="2"/>
</dbReference>
<dbReference type="GO" id="GO:0005509">
    <property type="term" value="F:calcium ion binding"/>
    <property type="evidence" value="ECO:0007669"/>
    <property type="project" value="InterPro"/>
</dbReference>
<name>A0A7W5B9J3_9BURK</name>
<dbReference type="Gene3D" id="2.60.40.2700">
    <property type="match status" value="1"/>
</dbReference>
<dbReference type="InterPro" id="IPR011049">
    <property type="entry name" value="Serralysin-like_metalloprot_C"/>
</dbReference>
<dbReference type="InterPro" id="IPR018511">
    <property type="entry name" value="Hemolysin-typ_Ca-bd_CS"/>
</dbReference>
<dbReference type="RefSeq" id="WP_183440745.1">
    <property type="nucleotide sequence ID" value="NZ_JACHXD010000004.1"/>
</dbReference>
<sequence length="2494" mass="249612">MQRALPQSVQSINPSASPSISGASYSASTGVLTVSTSDLAIGHSIDVSKLSLIGQGGVSYTLTTANIKTNYDAGFHIPLNEADQLNVSALLNKAGLSAVDGTSFTLSAAADWDLSAVPTAAQSSALRAANLWPPTVASASYDSSTGTLSVTGTHLVKANGALNDISAKLFTFTGKGGATYQLTDTANAEIDSTAGFKLVLSATDKAELAKILDAGGSDYKLAAADDWNTVVLGRNIGFSGKPLSVHDGAPAGPAISNARYDAASGVLTVTGSGFESGHSIDVSKLTIDGQGGRYTLTGPAITANSATSFSVVLSGDDLLHVNGLLSKNGSAALGAGFNLSAAAGWDVTSGAPADSDNRIIVSNVTPPTVTAVSYDRNSGELSFTGSGLVKFLGPENDIIPGNISFAVDGSAPVILRTTDKVDIVSATSFKLLLGAQDKVALDDYLDKAANAGTVCQITMGDGWNGFATFGDSAPKNIALNGAAAIASASYNANSGVLSVTGSGFGNTPNIDISKLSVTGEGGASYTLGSTPLTAGSATGFSVTLSAADQLAVNGLFNKNGGTAVGGASFGLSAASGWDKAGNAPADLGNSVSVSNVAAPAVTGASYDASSGILTVTGLRLVKANGALNDINAKLFTFTGKGGATYQLTDTANVEIDSATGFKLQLSAADKAALAPLFEAGGSNYQLAAADDWNTLVTGGDIGFSGKPLTVKGGAVAGPSISSASYDATTGYLQLVTSDMAAGHEIDVGKLSFTGQGGASYTLTTANVTSNYGSGIYIALNELDQLNLNGLLNKAGGSAADGQTYVLSAAAHWDRSAASAADLSTPVSLSSAATPTVSSASYDRGSGILSVSGKGMVKASGALNDITAKLFTFTGKGGATYTLTDTANAEIDSGAGFKLALSAADQAELAKILDAGGSGYQLAAADDWNTLVTGGNIGFGGKPLTVSDGAPAGPSISGARYDAASGVLTVSGSGFTPGHNIDASKLTITGQGMGGNYNTGASYTLTGPATATSGSTSFSVALSAEDQLYVNGLLNKNGSTAAAGGVGFSLSAAAGWDMNGGTPADTGNSLIVSNVTPPTITSASYDRSSGELTITGRGFVKIPGPENDVSVKELFFAVGDRMDFLSTSKNVEIISSTSLKVLVEWDDKAIIEEMLDTAASSGQVCSLLSADGWNSRVSYGDAIARTVVLYEGPVITGASYDAASGVLTVTGGGFPALAGAGNDIDVRKLSISGDGASYTLTSANVDIGSSTSFSITLNAADRAALDSRINKDGSSSAGGQAYNLAAAEGWAPGASRTAPADLSGNPITASNAGTSISGASYDAATGVLSVTGSKLGSGHSIDVSKLSVSGEGGVSYTLTSAGITTTSASGFSVTLNAADQLAVNGLLNKNGGTAASGGGFSLSAASGWDKTTSAAADTGNSVSVSNVAAPTITSASYDAATGILSVTGSRLVKADGSLNDITAKLLSFIGEGGERYTLSDTANADISSATAFSLTLSATDRAALEQLFNKNGGSATGGGSYQLAAADDWNTVVTGGDTKVAGAPLSVSGVKLPVIGSAQYDAASGILKVSGNGFSKLPGTANDIIAGKFSITGEGGVKYTLGSSANVDISSSSEFSIQLSAEDKAAVNQILNSNGSKSTGNESIGSTAYKLTAAEDWAAGADAAVNVAETAGKAITVSKVAVPTIASAKYDSSTGKLIVTGTGLLSSGGANNDIRASAFSLTGKGNAPYKLTDTADVDISSGTSFTLVLGAKDKAAVDDLLGQLGDKAGDGTVYNLAAGKGWAAGADADVNVRDETGNAIIVKHNTAPTLSRFNGAVAQSDEDQQLEISLATLQQKGDGADSDGSIAAFVVKSIGSGTLRIGANADSAQAWAAGSNDVIDANHKAFWTPAKDANGKAMGAFSVVARDDEGGESAAAVAVTVDVKPVNDAPTGSIAIEGTVTVGQTLSVKNTVADADGLGAFSYQWLADGVAIKDASGASLLLTAALQGKAITVKTTYTDKAGNAEQMLSSASAAVKPAPAPDNGNGSGNGNGPVLVDGATVHTGSSIDAKGNTTTTIRIDPVTAGRQDDNSSSNRNLADIPVAKDATGATLLEISLPQGVGVSAESTTGLTLREQLIASTSARQSEAKQLAQLISDGIDKYVPGVTDQKQVTVRGLTLNSSDSKAPGQPIVISGASGTGNGDLAHPLRQEALVIDTQKLAEGSILKLDKVEFAIVLGKATVTSGNDPLFAIGDGSSQTFLLGQGSSVQSGPLADAPTATAAVKGSTVRAGGGDDVVRASAGNDLLFGDDGNDLLYGANGDDLLNGGQGQDTLLGGKGADTAVFAGNSKDYQVTQEFGKFTVRALNGNDGSDTLINVEKIQFADKTVDISGATEAYVRIATLYQQVLHRQADFNGFQFWARLSSEGMTDGQVATNFLRAAETRTATQKDFDTMTNAGKVDFMYQMLLGREGETAGRAFWLAKLDGGMQINDAAAGFLHSAELTGQYLKPQGWDFMV</sequence>
<feature type="domain" description="DUF4214" evidence="2">
    <location>
        <begin position="2377"/>
        <end position="2421"/>
    </location>
</feature>
<dbReference type="InterPro" id="IPR001343">
    <property type="entry name" value="Hemolysn_Ca-bd"/>
</dbReference>
<evidence type="ECO:0000313" key="4">
    <source>
        <dbReference type="Proteomes" id="UP000541535"/>
    </source>
</evidence>
<gene>
    <name evidence="3" type="ORF">FHS03_001916</name>
</gene>
<feature type="region of interest" description="Disordered" evidence="1">
    <location>
        <begin position="1"/>
        <end position="20"/>
    </location>
</feature>
<organism evidence="3 4">
    <name type="scientific">Pseudoduganella violacea</name>
    <dbReference type="NCBI Taxonomy" id="1715466"/>
    <lineage>
        <taxon>Bacteria</taxon>
        <taxon>Pseudomonadati</taxon>
        <taxon>Pseudomonadota</taxon>
        <taxon>Betaproteobacteria</taxon>
        <taxon>Burkholderiales</taxon>
        <taxon>Oxalobacteraceae</taxon>
        <taxon>Telluria group</taxon>
        <taxon>Pseudoduganella</taxon>
    </lineage>
</organism>
<comment type="caution">
    <text evidence="3">The sequence shown here is derived from an EMBL/GenBank/DDBJ whole genome shotgun (WGS) entry which is preliminary data.</text>
</comment>
<accession>A0A7W5B9J3</accession>
<feature type="domain" description="DUF4214" evidence="2">
    <location>
        <begin position="2431"/>
        <end position="2482"/>
    </location>
</feature>
<feature type="compositionally biased region" description="Polar residues" evidence="1">
    <location>
        <begin position="1"/>
        <end position="10"/>
    </location>
</feature>
<dbReference type="Pfam" id="PF13946">
    <property type="entry name" value="DUF4214"/>
    <property type="match status" value="2"/>
</dbReference>
<dbReference type="SUPFAM" id="SSF51120">
    <property type="entry name" value="beta-Roll"/>
    <property type="match status" value="1"/>
</dbReference>
<reference evidence="3 4" key="1">
    <citation type="submission" date="2020-08" db="EMBL/GenBank/DDBJ databases">
        <title>Genomic Encyclopedia of Type Strains, Phase III (KMG-III): the genomes of soil and plant-associated and newly described type strains.</title>
        <authorList>
            <person name="Whitman W."/>
        </authorList>
    </citation>
    <scope>NUCLEOTIDE SEQUENCE [LARGE SCALE GENOMIC DNA]</scope>
    <source>
        <strain evidence="3 4">CECT 8897</strain>
    </source>
</reference>
<protein>
    <recommendedName>
        <fullName evidence="2">DUF4214 domain-containing protein</fullName>
    </recommendedName>
</protein>
<dbReference type="Pfam" id="PF00353">
    <property type="entry name" value="HemolysinCabind"/>
    <property type="match status" value="1"/>
</dbReference>
<dbReference type="PRINTS" id="PR00313">
    <property type="entry name" value="CABNDNGRPT"/>
</dbReference>
<keyword evidence="4" id="KW-1185">Reference proteome</keyword>
<proteinExistence type="predicted"/>